<proteinExistence type="predicted"/>
<name>A0A2T5JYM7_9RHOB</name>
<evidence type="ECO:0000313" key="2">
    <source>
        <dbReference type="Proteomes" id="UP000244060"/>
    </source>
</evidence>
<comment type="caution">
    <text evidence="1">The sequence shown here is derived from an EMBL/GenBank/DDBJ whole genome shotgun (WGS) entry which is preliminary data.</text>
</comment>
<sequence>MGGRGRRIGRSERDAEPYAYPVDLFTRIANGHLHKEINVLMPWANIPATKPEIASTPGKCPHP</sequence>
<dbReference type="AlphaFoldDB" id="A0A2T5JYM7"/>
<dbReference type="EMBL" id="QAOT01000014">
    <property type="protein sequence ID" value="PTR15283.1"/>
    <property type="molecule type" value="Genomic_DNA"/>
</dbReference>
<organism evidence="1 2">
    <name type="scientific">Cereibacter azotoformans</name>
    <dbReference type="NCBI Taxonomy" id="43057"/>
    <lineage>
        <taxon>Bacteria</taxon>
        <taxon>Pseudomonadati</taxon>
        <taxon>Pseudomonadota</taxon>
        <taxon>Alphaproteobacteria</taxon>
        <taxon>Rhodobacterales</taxon>
        <taxon>Paracoccaceae</taxon>
        <taxon>Cereibacter</taxon>
    </lineage>
</organism>
<evidence type="ECO:0000313" key="1">
    <source>
        <dbReference type="EMBL" id="PTR15283.1"/>
    </source>
</evidence>
<accession>A0A2T5JYM7</accession>
<evidence type="ECO:0008006" key="3">
    <source>
        <dbReference type="Google" id="ProtNLM"/>
    </source>
</evidence>
<reference evidence="1 2" key="1">
    <citation type="submission" date="2018-04" db="EMBL/GenBank/DDBJ databases">
        <title>Genomic Encyclopedia of Type Strains, Phase III (KMG-III): the genomes of soil and plant-associated and newly described type strains.</title>
        <authorList>
            <person name="Whitman W."/>
        </authorList>
    </citation>
    <scope>NUCLEOTIDE SEQUENCE [LARGE SCALE GENOMIC DNA]</scope>
    <source>
        <strain evidence="1 2">KA25</strain>
    </source>
</reference>
<keyword evidence="2" id="KW-1185">Reference proteome</keyword>
<gene>
    <name evidence="1" type="ORF">C8J28_1143</name>
</gene>
<protein>
    <recommendedName>
        <fullName evidence="3">Transposase domain-containing protein</fullName>
    </recommendedName>
</protein>
<dbReference type="Proteomes" id="UP000244060">
    <property type="component" value="Unassembled WGS sequence"/>
</dbReference>